<feature type="compositionally biased region" description="Polar residues" evidence="2">
    <location>
        <begin position="159"/>
        <end position="169"/>
    </location>
</feature>
<reference evidence="4" key="2">
    <citation type="submission" date="2020-02" db="EMBL/GenBank/DDBJ databases">
        <title>Esox lucius (northern pike) genome, fEsoLuc1, primary haplotype.</title>
        <authorList>
            <person name="Myers G."/>
            <person name="Karagic N."/>
            <person name="Meyer A."/>
            <person name="Pippel M."/>
            <person name="Reichard M."/>
            <person name="Winkler S."/>
            <person name="Tracey A."/>
            <person name="Sims Y."/>
            <person name="Howe K."/>
            <person name="Rhie A."/>
            <person name="Formenti G."/>
            <person name="Durbin R."/>
            <person name="Fedrigo O."/>
            <person name="Jarvis E.D."/>
        </authorList>
    </citation>
    <scope>NUCLEOTIDE SEQUENCE [LARGE SCALE GENOMIC DNA]</scope>
</reference>
<dbReference type="Bgee" id="ENSELUG00000000309">
    <property type="expression patterns" value="Expressed in camera-type eye and 8 other cell types or tissues"/>
</dbReference>
<dbReference type="SMART" id="SM01203">
    <property type="entry name" value="DUF3585"/>
    <property type="match status" value="1"/>
</dbReference>
<reference evidence="5" key="1">
    <citation type="journal article" date="2014" name="PLoS ONE">
        <title>The genome and linkage map of the northern pike (Esox lucius): conserved synteny revealed between the salmonid sister group and the Neoteleostei.</title>
        <authorList>
            <person name="Rondeau E.B."/>
            <person name="Minkley D.R."/>
            <person name="Leong J.S."/>
            <person name="Messmer A.M."/>
            <person name="Jantzen J.R."/>
            <person name="von Schalburg K.R."/>
            <person name="Lemon C."/>
            <person name="Bird N.H."/>
            <person name="Koop B.F."/>
        </authorList>
    </citation>
    <scope>NUCLEOTIDE SEQUENCE</scope>
</reference>
<dbReference type="Proteomes" id="UP000265140">
    <property type="component" value="Chromosome 11"/>
</dbReference>
<sequence length="409" mass="45264">MPEAVGVLDACHFADTGGSTNKAASSPVLSNLTEAETTTVSHLAYGGPHEATRSLGVSDPAGSGGLRTLVGAISLSTTCNLSEQASSYGVSEDSDSSLNLSSLAREDGTGSVTGEPSVLRKSDIAHSLTLLKSVSVPEISNSLSFPCAKSNSPPTWSTNCAGASSSLQRPPSLPGVPERSVPGQQVCKENPVNQKVSLTEYSKSKPAPGHGFPLIKRKVQTDACVPGEQLQVEMEEVRKRMDRLEQRGVQMENNLRDFQNGLREEDMWADWFTLIHEKHMLVRRDAELVYMAKQQHLEERQADVEYELRCLLNKPESEWSGVDRSREQQLMEELVTIIEQRNQIVNSLDLDRQREKEEDMLLADMLKKKDFHKEAGKDLKTLRAKFKPIKLLKMLSQKNFKSKDSQKKS</sequence>
<name>A0A3P8ZRC8_ESOLU</name>
<evidence type="ECO:0000259" key="3">
    <source>
        <dbReference type="PROSITE" id="PS51848"/>
    </source>
</evidence>
<protein>
    <recommendedName>
        <fullName evidence="3">BMERB domain-containing protein</fullName>
    </recommendedName>
</protein>
<keyword evidence="5" id="KW-1185">Reference proteome</keyword>
<dbReference type="GeneTree" id="ENSGT00940000156057"/>
<feature type="coiled-coil region" evidence="1">
    <location>
        <begin position="227"/>
        <end position="261"/>
    </location>
</feature>
<dbReference type="InParanoid" id="A0A3P8ZRC8"/>
<dbReference type="OrthoDB" id="8062037at2759"/>
<accession>A0A3P8ZRC8</accession>
<reference evidence="4" key="4">
    <citation type="submission" date="2025-09" db="UniProtKB">
        <authorList>
            <consortium name="Ensembl"/>
        </authorList>
    </citation>
    <scope>IDENTIFICATION</scope>
</reference>
<dbReference type="Ensembl" id="ENSELUT00000006928.3">
    <property type="protein sequence ID" value="ENSELUP00000030978.2"/>
    <property type="gene ID" value="ENSELUG00000000309.3"/>
</dbReference>
<evidence type="ECO:0000313" key="4">
    <source>
        <dbReference type="Ensembl" id="ENSELUP00000030978.2"/>
    </source>
</evidence>
<dbReference type="PROSITE" id="PS51848">
    <property type="entry name" value="BMERB"/>
    <property type="match status" value="1"/>
</dbReference>
<dbReference type="FunCoup" id="A0A3P8ZRC8">
    <property type="interactions" value="756"/>
</dbReference>
<feature type="domain" description="BMERB" evidence="3">
    <location>
        <begin position="216"/>
        <end position="364"/>
    </location>
</feature>
<evidence type="ECO:0000256" key="1">
    <source>
        <dbReference type="SAM" id="Coils"/>
    </source>
</evidence>
<organism evidence="4 5">
    <name type="scientific">Esox lucius</name>
    <name type="common">Northern pike</name>
    <dbReference type="NCBI Taxonomy" id="8010"/>
    <lineage>
        <taxon>Eukaryota</taxon>
        <taxon>Metazoa</taxon>
        <taxon>Chordata</taxon>
        <taxon>Craniata</taxon>
        <taxon>Vertebrata</taxon>
        <taxon>Euteleostomi</taxon>
        <taxon>Actinopterygii</taxon>
        <taxon>Neopterygii</taxon>
        <taxon>Teleostei</taxon>
        <taxon>Protacanthopterygii</taxon>
        <taxon>Esociformes</taxon>
        <taxon>Esocidae</taxon>
        <taxon>Esox</taxon>
    </lineage>
</organism>
<evidence type="ECO:0000256" key="2">
    <source>
        <dbReference type="SAM" id="MobiDB-lite"/>
    </source>
</evidence>
<evidence type="ECO:0000313" key="5">
    <source>
        <dbReference type="Proteomes" id="UP000265140"/>
    </source>
</evidence>
<proteinExistence type="predicted"/>
<dbReference type="PANTHER" id="PTHR23167:SF89">
    <property type="entry name" value="MICAL-LIKE PROTEIN 1"/>
    <property type="match status" value="1"/>
</dbReference>
<dbReference type="OMA" id="PWMAIVH"/>
<dbReference type="InterPro" id="IPR050540">
    <property type="entry name" value="F-actin_Monoox_Mical"/>
</dbReference>
<feature type="compositionally biased region" description="Low complexity" evidence="2">
    <location>
        <begin position="86"/>
        <end position="103"/>
    </location>
</feature>
<dbReference type="Pfam" id="PF12130">
    <property type="entry name" value="bMERB_dom"/>
    <property type="match status" value="1"/>
</dbReference>
<dbReference type="InterPro" id="IPR022735">
    <property type="entry name" value="bMERB_dom"/>
</dbReference>
<dbReference type="STRING" id="8010.ENSELUP00000030978"/>
<feature type="region of interest" description="Disordered" evidence="2">
    <location>
        <begin position="85"/>
        <end position="116"/>
    </location>
</feature>
<feature type="region of interest" description="Disordered" evidence="2">
    <location>
        <begin position="159"/>
        <end position="184"/>
    </location>
</feature>
<dbReference type="AlphaFoldDB" id="A0A3P8ZRC8"/>
<keyword evidence="1" id="KW-0175">Coiled coil</keyword>
<reference evidence="4" key="3">
    <citation type="submission" date="2025-08" db="UniProtKB">
        <authorList>
            <consortium name="Ensembl"/>
        </authorList>
    </citation>
    <scope>IDENTIFICATION</scope>
</reference>
<dbReference type="PANTHER" id="PTHR23167">
    <property type="entry name" value="CALPONIN HOMOLOGY DOMAIN-CONTAINING PROTEIN DDB_G0272472-RELATED"/>
    <property type="match status" value="1"/>
</dbReference>